<dbReference type="GO" id="GO:0005524">
    <property type="term" value="F:ATP binding"/>
    <property type="evidence" value="ECO:0007669"/>
    <property type="project" value="UniProtKB-KW"/>
</dbReference>
<dbReference type="PROSITE" id="PS50893">
    <property type="entry name" value="ABC_TRANSPORTER_2"/>
    <property type="match status" value="2"/>
</dbReference>
<protein>
    <submittedName>
        <fullName evidence="4">ATP-binding component of molybdate transport system</fullName>
    </submittedName>
</protein>
<dbReference type="PANTHER" id="PTHR43158">
    <property type="entry name" value="SKFA PEPTIDE EXPORT ATP-BINDING PROTEIN SKFE"/>
    <property type="match status" value="1"/>
</dbReference>
<feature type="domain" description="ABC transporter" evidence="3">
    <location>
        <begin position="4"/>
        <end position="258"/>
    </location>
</feature>
<accession>M7XC13</accession>
<feature type="domain" description="ABC transporter" evidence="3">
    <location>
        <begin position="279"/>
        <end position="519"/>
    </location>
</feature>
<dbReference type="InterPro" id="IPR027417">
    <property type="entry name" value="P-loop_NTPase"/>
</dbReference>
<dbReference type="AlphaFoldDB" id="M7XC13"/>
<dbReference type="RefSeq" id="WP_008623554.1">
    <property type="nucleotide sequence ID" value="NZ_AMZY02000003.1"/>
</dbReference>
<gene>
    <name evidence="4" type="ORF">C943_02856</name>
</gene>
<evidence type="ECO:0000256" key="1">
    <source>
        <dbReference type="ARBA" id="ARBA00022741"/>
    </source>
</evidence>
<evidence type="ECO:0000259" key="3">
    <source>
        <dbReference type="PROSITE" id="PS50893"/>
    </source>
</evidence>
<sequence>MNDAPLVSIHQATVRKMDKVVFESLDFEWKRGQHWAIIGQTGLQMTVFLETILGRAMVTAGEVTRLFAADYHAAMQAAGKVHSFRDLIAIVSQQYPFRNKSNLQNFYYQQRFNSMDSEDALSVREYLHQSETRLPGFWNLEKVLDLMRLDYLADKSLLKLSNGETRRLAIALALLKNPRLLLLDQPLTGLDVDARKDFPRVLNKIIASGIHVIMSTHSDEIPEGITDVAILGSRQIEKQLKAVDFVPTHAANNPLNGPTNDLLRKLISPNSPASSEEIIRLEGVEVSYAGQKILDSVTWTVRSGEHWLLRGANGAGKSTLLSLILGENPQAYANDIWLFGRKRGTGESIWDIKRQLGFVAPELARFFPSNQTVMKVLLSGFFDTMGLFRKPSPAQEQLGMEWLEFLGLADRANKLFGQLSLEQQRFVLLARAVIKKPKLLVLDEAAQGMDELQRRVFRQLLDAICGILPLALVYVSHYEEDVPDCVDKVLVLESGRVKGSFLRGRQGSGKFGVWRGAKDY</sequence>
<evidence type="ECO:0000313" key="5">
    <source>
        <dbReference type="Proteomes" id="UP000010953"/>
    </source>
</evidence>
<dbReference type="SMART" id="SM00382">
    <property type="entry name" value="AAA"/>
    <property type="match status" value="2"/>
</dbReference>
<dbReference type="STRING" id="1239962.C943_02856"/>
<dbReference type="InterPro" id="IPR003439">
    <property type="entry name" value="ABC_transporter-like_ATP-bd"/>
</dbReference>
<dbReference type="EMBL" id="AMZY02000003">
    <property type="protein sequence ID" value="EMS34965.1"/>
    <property type="molecule type" value="Genomic_DNA"/>
</dbReference>
<dbReference type="Gene3D" id="3.40.50.300">
    <property type="entry name" value="P-loop containing nucleotide triphosphate hydrolases"/>
    <property type="match status" value="2"/>
</dbReference>
<dbReference type="PANTHER" id="PTHR43158:SF2">
    <property type="entry name" value="SKFA PEPTIDE EXPORT ATP-BINDING PROTEIN SKFE"/>
    <property type="match status" value="1"/>
</dbReference>
<keyword evidence="1" id="KW-0547">Nucleotide-binding</keyword>
<dbReference type="eggNOG" id="COG1119">
    <property type="taxonomic scope" value="Bacteria"/>
</dbReference>
<dbReference type="SUPFAM" id="SSF52540">
    <property type="entry name" value="P-loop containing nucleoside triphosphate hydrolases"/>
    <property type="match status" value="2"/>
</dbReference>
<comment type="caution">
    <text evidence="4">The sequence shown here is derived from an EMBL/GenBank/DDBJ whole genome shotgun (WGS) entry which is preliminary data.</text>
</comment>
<name>M7XC13_9BACT</name>
<keyword evidence="2 4" id="KW-0067">ATP-binding</keyword>
<reference evidence="4" key="1">
    <citation type="submission" date="2013-01" db="EMBL/GenBank/DDBJ databases">
        <title>Genome assembly of Mariniradius saccharolyticus AK6.</title>
        <authorList>
            <person name="Vaidya B."/>
            <person name="Khatri I."/>
            <person name="Tanuku N.R.S."/>
            <person name="Subramanian S."/>
            <person name="Pinnaka A."/>
        </authorList>
    </citation>
    <scope>NUCLEOTIDE SEQUENCE [LARGE SCALE GENOMIC DNA]</scope>
    <source>
        <strain evidence="4">AK6</strain>
    </source>
</reference>
<organism evidence="4 5">
    <name type="scientific">Mariniradius saccharolyticus AK6</name>
    <dbReference type="NCBI Taxonomy" id="1239962"/>
    <lineage>
        <taxon>Bacteria</taxon>
        <taxon>Pseudomonadati</taxon>
        <taxon>Bacteroidota</taxon>
        <taxon>Cytophagia</taxon>
        <taxon>Cytophagales</taxon>
        <taxon>Cyclobacteriaceae</taxon>
        <taxon>Mariniradius</taxon>
    </lineage>
</organism>
<dbReference type="Pfam" id="PF00005">
    <property type="entry name" value="ABC_tran"/>
    <property type="match status" value="2"/>
</dbReference>
<dbReference type="InterPro" id="IPR003593">
    <property type="entry name" value="AAA+_ATPase"/>
</dbReference>
<proteinExistence type="predicted"/>
<evidence type="ECO:0000313" key="4">
    <source>
        <dbReference type="EMBL" id="EMS34965.1"/>
    </source>
</evidence>
<dbReference type="Proteomes" id="UP000010953">
    <property type="component" value="Unassembled WGS sequence"/>
</dbReference>
<dbReference type="GO" id="GO:0016887">
    <property type="term" value="F:ATP hydrolysis activity"/>
    <property type="evidence" value="ECO:0007669"/>
    <property type="project" value="InterPro"/>
</dbReference>
<evidence type="ECO:0000256" key="2">
    <source>
        <dbReference type="ARBA" id="ARBA00022840"/>
    </source>
</evidence>
<keyword evidence="5" id="KW-1185">Reference proteome</keyword>
<dbReference type="InParanoid" id="M7XC13"/>